<comment type="caution">
    <text evidence="1">The sequence shown here is derived from an EMBL/GenBank/DDBJ whole genome shotgun (WGS) entry which is preliminary data.</text>
</comment>
<dbReference type="OrthoDB" id="5150427at2759"/>
<dbReference type="InterPro" id="IPR011051">
    <property type="entry name" value="RmlC_Cupin_sf"/>
</dbReference>
<dbReference type="RefSeq" id="XP_045955821.1">
    <property type="nucleotide sequence ID" value="XM_046109229.1"/>
</dbReference>
<organism evidence="1 2">
    <name type="scientific">Truncatella angustata</name>
    <dbReference type="NCBI Taxonomy" id="152316"/>
    <lineage>
        <taxon>Eukaryota</taxon>
        <taxon>Fungi</taxon>
        <taxon>Dikarya</taxon>
        <taxon>Ascomycota</taxon>
        <taxon>Pezizomycotina</taxon>
        <taxon>Sordariomycetes</taxon>
        <taxon>Xylariomycetidae</taxon>
        <taxon>Amphisphaeriales</taxon>
        <taxon>Sporocadaceae</taxon>
        <taxon>Truncatella</taxon>
    </lineage>
</organism>
<dbReference type="SUPFAM" id="SSF51182">
    <property type="entry name" value="RmlC-like cupins"/>
    <property type="match status" value="1"/>
</dbReference>
<protein>
    <submittedName>
        <fullName evidence="1">Uncharacterized protein</fullName>
    </submittedName>
</protein>
<dbReference type="EMBL" id="JAGPXC010000006">
    <property type="protein sequence ID" value="KAH6651543.1"/>
    <property type="molecule type" value="Genomic_DNA"/>
</dbReference>
<reference evidence="1" key="1">
    <citation type="journal article" date="2021" name="Nat. Commun.">
        <title>Genetic determinants of endophytism in the Arabidopsis root mycobiome.</title>
        <authorList>
            <person name="Mesny F."/>
            <person name="Miyauchi S."/>
            <person name="Thiergart T."/>
            <person name="Pickel B."/>
            <person name="Atanasova L."/>
            <person name="Karlsson M."/>
            <person name="Huettel B."/>
            <person name="Barry K.W."/>
            <person name="Haridas S."/>
            <person name="Chen C."/>
            <person name="Bauer D."/>
            <person name="Andreopoulos W."/>
            <person name="Pangilinan J."/>
            <person name="LaButti K."/>
            <person name="Riley R."/>
            <person name="Lipzen A."/>
            <person name="Clum A."/>
            <person name="Drula E."/>
            <person name="Henrissat B."/>
            <person name="Kohler A."/>
            <person name="Grigoriev I.V."/>
            <person name="Martin F.M."/>
            <person name="Hacquard S."/>
        </authorList>
    </citation>
    <scope>NUCLEOTIDE SEQUENCE</scope>
    <source>
        <strain evidence="1">MPI-SDFR-AT-0073</strain>
    </source>
</reference>
<gene>
    <name evidence="1" type="ORF">BKA67DRAFT_692833</name>
</gene>
<dbReference type="AlphaFoldDB" id="A0A9P8ZW28"/>
<accession>A0A9P8ZW28</accession>
<proteinExistence type="predicted"/>
<evidence type="ECO:0000313" key="2">
    <source>
        <dbReference type="Proteomes" id="UP000758603"/>
    </source>
</evidence>
<evidence type="ECO:0000313" key="1">
    <source>
        <dbReference type="EMBL" id="KAH6651543.1"/>
    </source>
</evidence>
<dbReference type="GeneID" id="70138120"/>
<keyword evidence="2" id="KW-1185">Reference proteome</keyword>
<name>A0A9P8ZW28_9PEZI</name>
<dbReference type="Proteomes" id="UP000758603">
    <property type="component" value="Unassembled WGS sequence"/>
</dbReference>
<sequence>MSMITEILDAWSGADNVRVIPRQEDLLLQSPPESAMKMWRDYAPLTVTHFPLHYIPAKFAPPRDISGGKGLRLEWQQMNARQPFYHRNSDVDEMSYQVSGDRPLMTELGIVELSPGDFSRIPVVAEVGQVTVQSEVKKDGPFPGWEKATPAAIEMMTECLGAKGCDVAVSMIDEDILLHHAPSSAGNNNKLFVQRAAAAAITGDEPQDPEWVYKSAKIWVGNVKLSKATGKVYNRHHRADAIHCQTKGTRMLVTQRGLVKLQPGDFISIPKGCAYTSLCKYYSEHLVILTSEDAPMESEISKEAKIVPLEEIEAMRKEIYWCNIVHFQISEQHAKSSIPRVEN</sequence>